<organism evidence="2 3">
    <name type="scientific">Kribbella antiqua</name>
    <dbReference type="NCBI Taxonomy" id="2512217"/>
    <lineage>
        <taxon>Bacteria</taxon>
        <taxon>Bacillati</taxon>
        <taxon>Actinomycetota</taxon>
        <taxon>Actinomycetes</taxon>
        <taxon>Propionibacteriales</taxon>
        <taxon>Kribbellaceae</taxon>
        <taxon>Kribbella</taxon>
    </lineage>
</organism>
<comment type="caution">
    <text evidence="2">The sequence shown here is derived from an EMBL/GenBank/DDBJ whole genome shotgun (WGS) entry which is preliminary data.</text>
</comment>
<keyword evidence="1" id="KW-0812">Transmembrane</keyword>
<name>A0A4R2IAC4_9ACTN</name>
<dbReference type="Proteomes" id="UP000295573">
    <property type="component" value="Unassembled WGS sequence"/>
</dbReference>
<dbReference type="AlphaFoldDB" id="A0A4R2IAC4"/>
<feature type="transmembrane region" description="Helical" evidence="1">
    <location>
        <begin position="34"/>
        <end position="52"/>
    </location>
</feature>
<dbReference type="RefSeq" id="WP_132156537.1">
    <property type="nucleotide sequence ID" value="NZ_SLWR01000016.1"/>
</dbReference>
<sequence>MTAAEVLDSWWFTLVFVLACALNFFLVDRQTVGTWYSVALAVLVIAFVLAAGLSSVPLAIVAMVGFVVLVMVGLAVRRSGRRHIDRQS</sequence>
<dbReference type="EMBL" id="SLWR01000016">
    <property type="protein sequence ID" value="TCO41052.1"/>
    <property type="molecule type" value="Genomic_DNA"/>
</dbReference>
<keyword evidence="1" id="KW-1133">Transmembrane helix</keyword>
<evidence type="ECO:0000313" key="2">
    <source>
        <dbReference type="EMBL" id="TCO41052.1"/>
    </source>
</evidence>
<evidence type="ECO:0000313" key="3">
    <source>
        <dbReference type="Proteomes" id="UP000295573"/>
    </source>
</evidence>
<keyword evidence="1" id="KW-0472">Membrane</keyword>
<keyword evidence="3" id="KW-1185">Reference proteome</keyword>
<proteinExistence type="predicted"/>
<feature type="transmembrane region" description="Helical" evidence="1">
    <location>
        <begin position="6"/>
        <end position="27"/>
    </location>
</feature>
<feature type="transmembrane region" description="Helical" evidence="1">
    <location>
        <begin position="58"/>
        <end position="76"/>
    </location>
</feature>
<reference evidence="2 3" key="1">
    <citation type="journal article" date="2015" name="Stand. Genomic Sci.">
        <title>Genomic Encyclopedia of Bacterial and Archaeal Type Strains, Phase III: the genomes of soil and plant-associated and newly described type strains.</title>
        <authorList>
            <person name="Whitman W.B."/>
            <person name="Woyke T."/>
            <person name="Klenk H.P."/>
            <person name="Zhou Y."/>
            <person name="Lilburn T.G."/>
            <person name="Beck B.J."/>
            <person name="De Vos P."/>
            <person name="Vandamme P."/>
            <person name="Eisen J.A."/>
            <person name="Garrity G."/>
            <person name="Hugenholtz P."/>
            <person name="Kyrpides N.C."/>
        </authorList>
    </citation>
    <scope>NUCLEOTIDE SEQUENCE [LARGE SCALE GENOMIC DNA]</scope>
    <source>
        <strain evidence="2 3">VKM Ac-2541</strain>
    </source>
</reference>
<evidence type="ECO:0000256" key="1">
    <source>
        <dbReference type="SAM" id="Phobius"/>
    </source>
</evidence>
<gene>
    <name evidence="2" type="ORF">EV646_116144</name>
</gene>
<accession>A0A4R2IAC4</accession>
<protein>
    <submittedName>
        <fullName evidence="2">Uncharacterized protein</fullName>
    </submittedName>
</protein>